<protein>
    <submittedName>
        <fullName evidence="1">7444_t:CDS:1</fullName>
    </submittedName>
</protein>
<proteinExistence type="predicted"/>
<name>A0ACA9N0M0_9GLOM</name>
<accession>A0ACA9N0M0</accession>
<sequence length="59" mass="6667">MQDYVQQESEFQAGIPPRLVSVFYSMFDPDKGPQVVFDVPEGFIISKYIVPTPALCGHF</sequence>
<dbReference type="Proteomes" id="UP000789860">
    <property type="component" value="Unassembled WGS sequence"/>
</dbReference>
<comment type="caution">
    <text evidence="1">The sequence shown here is derived from an EMBL/GenBank/DDBJ whole genome shotgun (WGS) entry which is preliminary data.</text>
</comment>
<evidence type="ECO:0000313" key="1">
    <source>
        <dbReference type="EMBL" id="CAG8625897.1"/>
    </source>
</evidence>
<evidence type="ECO:0000313" key="2">
    <source>
        <dbReference type="Proteomes" id="UP000789860"/>
    </source>
</evidence>
<dbReference type="EMBL" id="CAJVPM010018628">
    <property type="protein sequence ID" value="CAG8625897.1"/>
    <property type="molecule type" value="Genomic_DNA"/>
</dbReference>
<reference evidence="1" key="1">
    <citation type="submission" date="2021-06" db="EMBL/GenBank/DDBJ databases">
        <authorList>
            <person name="Kallberg Y."/>
            <person name="Tangrot J."/>
            <person name="Rosling A."/>
        </authorList>
    </citation>
    <scope>NUCLEOTIDE SEQUENCE</scope>
    <source>
        <strain evidence="1">AU212A</strain>
    </source>
</reference>
<organism evidence="1 2">
    <name type="scientific">Scutellospora calospora</name>
    <dbReference type="NCBI Taxonomy" id="85575"/>
    <lineage>
        <taxon>Eukaryota</taxon>
        <taxon>Fungi</taxon>
        <taxon>Fungi incertae sedis</taxon>
        <taxon>Mucoromycota</taxon>
        <taxon>Glomeromycotina</taxon>
        <taxon>Glomeromycetes</taxon>
        <taxon>Diversisporales</taxon>
        <taxon>Gigasporaceae</taxon>
        <taxon>Scutellospora</taxon>
    </lineage>
</organism>
<gene>
    <name evidence="1" type="ORF">SCALOS_LOCUS7804</name>
</gene>
<feature type="non-terminal residue" evidence="1">
    <location>
        <position position="59"/>
    </location>
</feature>
<keyword evidence="2" id="KW-1185">Reference proteome</keyword>